<organism evidence="2 3">
    <name type="scientific">Athene cunicularia</name>
    <name type="common">Burrowing owl</name>
    <name type="synonym">Speotyto cunicularia</name>
    <dbReference type="NCBI Taxonomy" id="194338"/>
    <lineage>
        <taxon>Eukaryota</taxon>
        <taxon>Metazoa</taxon>
        <taxon>Chordata</taxon>
        <taxon>Craniata</taxon>
        <taxon>Vertebrata</taxon>
        <taxon>Euteleostomi</taxon>
        <taxon>Archelosauria</taxon>
        <taxon>Archosauria</taxon>
        <taxon>Dinosauria</taxon>
        <taxon>Saurischia</taxon>
        <taxon>Theropoda</taxon>
        <taxon>Coelurosauria</taxon>
        <taxon>Aves</taxon>
        <taxon>Neognathae</taxon>
        <taxon>Neoaves</taxon>
        <taxon>Telluraves</taxon>
        <taxon>Strigiformes</taxon>
        <taxon>Strigidae</taxon>
        <taxon>Athene</taxon>
    </lineage>
</organism>
<sequence length="581" mass="63173">MFSPRGTLPQRPRGPNPSGTKPGSFRGGGAGGLQRKPGPGTPQGTSQRFSGQETFQWTGSQRINVRVTLHRPDPRKAKEKTNLHQEQKAEPRTSHWDSSPCATGTTGQKLPAPARISEQNSNAQNRYTPESASSILASFGLSNEDLEELSRYPDDQLTPENMPLILREIRIRKMGQALPALHTQSRGEDTIGGTSGAAVKSKVIDYGHASKYSYTEDPLEVHPYNPEALPEEPLETRVYNPEASSGENREDFQREQNLSVSVPPSSVACNPVFPVEDLIKPTGFQNDSSTTRSFYPAEATGKVSGLCAAPAGLPVVKPVAQAAIPPVLPPMLPPMLPPLAQPLMPPVMPPLVQQSMTQHVMPPITQPPFSAELLAAISQHERTQREAGTSQPGAPSASGAGQKPFQPQAEGPIKSPFGVVKAPCLPVFPQTDTQHMMPPMTQPPFSAELLAAISQHERTQREVGTSQPGAPSASGAGQKPFQTQAEGPIKSPFGVVKASWLPVFSQSDAQKIKRLPTPSMMNDYYATSPRIFPHMCSLCNIECTHMKDWILHQNTPSHIESCRQLRQQYPDWNPESHSSKR</sequence>
<accession>A0A663N395</accession>
<dbReference type="OMA" id="LECTYMK"/>
<feature type="region of interest" description="Disordered" evidence="1">
    <location>
        <begin position="1"/>
        <end position="114"/>
    </location>
</feature>
<reference evidence="2" key="1">
    <citation type="submission" date="2025-08" db="UniProtKB">
        <authorList>
            <consortium name="Ensembl"/>
        </authorList>
    </citation>
    <scope>IDENTIFICATION</scope>
</reference>
<reference evidence="2" key="2">
    <citation type="submission" date="2025-09" db="UniProtKB">
        <authorList>
            <consortium name="Ensembl"/>
        </authorList>
    </citation>
    <scope>IDENTIFICATION</scope>
</reference>
<protein>
    <recommendedName>
        <fullName evidence="4">Zinc finger protein 638</fullName>
    </recommendedName>
</protein>
<feature type="region of interest" description="Disordered" evidence="1">
    <location>
        <begin position="456"/>
        <end position="488"/>
    </location>
</feature>
<feature type="compositionally biased region" description="Polar residues" evidence="1">
    <location>
        <begin position="42"/>
        <end position="63"/>
    </location>
</feature>
<feature type="region of interest" description="Disordered" evidence="1">
    <location>
        <begin position="240"/>
        <end position="260"/>
    </location>
</feature>
<feature type="compositionally biased region" description="Polar residues" evidence="1">
    <location>
        <begin position="96"/>
        <end position="108"/>
    </location>
</feature>
<feature type="region of interest" description="Disordered" evidence="1">
    <location>
        <begin position="380"/>
        <end position="413"/>
    </location>
</feature>
<evidence type="ECO:0008006" key="4">
    <source>
        <dbReference type="Google" id="ProtNLM"/>
    </source>
</evidence>
<dbReference type="Ensembl" id="ENSACUT00000020606.1">
    <property type="protein sequence ID" value="ENSACUP00000019315.1"/>
    <property type="gene ID" value="ENSACUG00000012939.1"/>
</dbReference>
<evidence type="ECO:0000313" key="2">
    <source>
        <dbReference type="Ensembl" id="ENSACUP00000019315.1"/>
    </source>
</evidence>
<name>A0A663N395_ATHCN</name>
<feature type="compositionally biased region" description="Basic and acidic residues" evidence="1">
    <location>
        <begin position="70"/>
        <end position="95"/>
    </location>
</feature>
<dbReference type="Proteomes" id="UP000472269">
    <property type="component" value="Unplaced"/>
</dbReference>
<evidence type="ECO:0000256" key="1">
    <source>
        <dbReference type="SAM" id="MobiDB-lite"/>
    </source>
</evidence>
<evidence type="ECO:0000313" key="3">
    <source>
        <dbReference type="Proteomes" id="UP000472269"/>
    </source>
</evidence>
<dbReference type="AlphaFoldDB" id="A0A663N395"/>
<keyword evidence="3" id="KW-1185">Reference proteome</keyword>
<proteinExistence type="predicted"/>